<gene>
    <name evidence="2" type="ORF">GCM10007916_17670</name>
</gene>
<evidence type="ECO:0000256" key="1">
    <source>
        <dbReference type="SAM" id="Phobius"/>
    </source>
</evidence>
<comment type="caution">
    <text evidence="2">The sequence shown here is derived from an EMBL/GenBank/DDBJ whole genome shotgun (WGS) entry which is preliminary data.</text>
</comment>
<evidence type="ECO:0000313" key="2">
    <source>
        <dbReference type="EMBL" id="GLS90700.1"/>
    </source>
</evidence>
<keyword evidence="1" id="KW-0472">Membrane</keyword>
<organism evidence="2 3">
    <name type="scientific">Psychromonas marina</name>
    <dbReference type="NCBI Taxonomy" id="88364"/>
    <lineage>
        <taxon>Bacteria</taxon>
        <taxon>Pseudomonadati</taxon>
        <taxon>Pseudomonadota</taxon>
        <taxon>Gammaproteobacteria</taxon>
        <taxon>Alteromonadales</taxon>
        <taxon>Psychromonadaceae</taxon>
        <taxon>Psychromonas</taxon>
    </lineage>
</organism>
<keyword evidence="3" id="KW-1185">Reference proteome</keyword>
<proteinExistence type="predicted"/>
<evidence type="ECO:0000313" key="3">
    <source>
        <dbReference type="Proteomes" id="UP001157353"/>
    </source>
</evidence>
<reference evidence="3" key="1">
    <citation type="journal article" date="2019" name="Int. J. Syst. Evol. Microbiol.">
        <title>The Global Catalogue of Microorganisms (GCM) 10K type strain sequencing project: providing services to taxonomists for standard genome sequencing and annotation.</title>
        <authorList>
            <consortium name="The Broad Institute Genomics Platform"/>
            <consortium name="The Broad Institute Genome Sequencing Center for Infectious Disease"/>
            <person name="Wu L."/>
            <person name="Ma J."/>
        </authorList>
    </citation>
    <scope>NUCLEOTIDE SEQUENCE [LARGE SCALE GENOMIC DNA]</scope>
    <source>
        <strain evidence="3">NBRC 103166</strain>
    </source>
</reference>
<name>A0ABQ6E032_9GAMM</name>
<keyword evidence="1" id="KW-1133">Transmembrane helix</keyword>
<accession>A0ABQ6E032</accession>
<feature type="transmembrane region" description="Helical" evidence="1">
    <location>
        <begin position="6"/>
        <end position="26"/>
    </location>
</feature>
<sequence>MKKLPITVLIIAVIYLLMTFFVAEIAEKEIKVALAENQHDDFSVELIDYQRHLFSASAISQVKIPLDQETLLTLNITSTISHFPYQAVINNRIEIADKSLAKRAENYFGTPYWLNSVEKINIFSQLTGQLTILSGKYESDSEVFISEPLQLNYHVDLDTQIGELRLDWAGVTGSTNSTSFALNSLQLISNIGEQLKQSDYDYKLIVDSVEIQQENNYSLLQGAQLTGSSRQGKVEKTIDTSNELLLRAYQFNNGIQQTFTDNRLKLSLTGLYQPAFELLSQGTGSAQDIESALIELVGNGAQLTLSELNSTTPWGEVDGKFDITLDKEAPLIEILVNPYILLDYVSGDLSLALPATLLDEPLLAESLQMGLMTGFLLHNEQTLSLDTSFLLGELIVNGRVIPL</sequence>
<dbReference type="Pfam" id="PF06097">
    <property type="entry name" value="DUF945"/>
    <property type="match status" value="1"/>
</dbReference>
<dbReference type="EMBL" id="BSPQ01000005">
    <property type="protein sequence ID" value="GLS90700.1"/>
    <property type="molecule type" value="Genomic_DNA"/>
</dbReference>
<keyword evidence="1" id="KW-0812">Transmembrane</keyword>
<dbReference type="InterPro" id="IPR010352">
    <property type="entry name" value="DUF945"/>
</dbReference>
<dbReference type="RefSeq" id="WP_284203822.1">
    <property type="nucleotide sequence ID" value="NZ_BSPQ01000005.1"/>
</dbReference>
<protein>
    <recommendedName>
        <fullName evidence="4">DUF945 family protein</fullName>
    </recommendedName>
</protein>
<dbReference type="Proteomes" id="UP001157353">
    <property type="component" value="Unassembled WGS sequence"/>
</dbReference>
<evidence type="ECO:0008006" key="4">
    <source>
        <dbReference type="Google" id="ProtNLM"/>
    </source>
</evidence>